<dbReference type="EMBL" id="AQQZ01000006">
    <property type="protein sequence ID" value="KNG93060.1"/>
    <property type="molecule type" value="Genomic_DNA"/>
</dbReference>
<organism evidence="2 3">
    <name type="scientific">Pseudaestuariivita atlantica</name>
    <dbReference type="NCBI Taxonomy" id="1317121"/>
    <lineage>
        <taxon>Bacteria</taxon>
        <taxon>Pseudomonadati</taxon>
        <taxon>Pseudomonadota</taxon>
        <taxon>Alphaproteobacteria</taxon>
        <taxon>Rhodobacterales</taxon>
        <taxon>Paracoccaceae</taxon>
        <taxon>Pseudaestuariivita</taxon>
    </lineage>
</organism>
<reference evidence="2 3" key="1">
    <citation type="journal article" date="2015" name="Int. J. Syst. Evol. Microbiol.">
        <title>Aestuariivita atlantica sp. nov., isolated from deep sea sediment of the Atlantic Ocean.</title>
        <authorList>
            <person name="Li G."/>
            <person name="Lai Q."/>
            <person name="Du Y."/>
            <person name="Liu X."/>
            <person name="Sun F."/>
            <person name="Shao Z."/>
        </authorList>
    </citation>
    <scope>NUCLEOTIDE SEQUENCE [LARGE SCALE GENOMIC DNA]</scope>
    <source>
        <strain evidence="2 3">22II-S11-z3</strain>
    </source>
</reference>
<comment type="caution">
    <text evidence="2">The sequence shown here is derived from an EMBL/GenBank/DDBJ whole genome shotgun (WGS) entry which is preliminary data.</text>
</comment>
<name>A0A0L1JMS9_9RHOB</name>
<keyword evidence="3" id="KW-1185">Reference proteome</keyword>
<evidence type="ECO:0000259" key="1">
    <source>
        <dbReference type="Pfam" id="PF14065"/>
    </source>
</evidence>
<feature type="domain" description="Pvc16 N-terminal" evidence="1">
    <location>
        <begin position="8"/>
        <end position="166"/>
    </location>
</feature>
<dbReference type="OrthoDB" id="7560784at2"/>
<dbReference type="Pfam" id="PF14065">
    <property type="entry name" value="Pvc16_N"/>
    <property type="match status" value="1"/>
</dbReference>
<proteinExistence type="predicted"/>
<dbReference type="RefSeq" id="WP_050531553.1">
    <property type="nucleotide sequence ID" value="NZ_AQQZ01000006.1"/>
</dbReference>
<sequence>MIEATLSFLATRLTRHLQARFPGASPVALGAPPQADATAAEALTNRVVLTLINVERHAAMPARAAQDGSVRTRPPLHLDLVFLATANFADDYRGALRMLSATMGFAQANPVFTRQSAPDLPEGLDRLALDWRDLDLQALHNIWNVLGGGYRPSAVFAAQIVTVDDALAGIDGIPIRGVDVEL</sequence>
<protein>
    <recommendedName>
        <fullName evidence="1">Pvc16 N-terminal domain-containing protein</fullName>
    </recommendedName>
</protein>
<dbReference type="AlphaFoldDB" id="A0A0L1JMS9"/>
<dbReference type="STRING" id="1317121.ATO11_14165"/>
<gene>
    <name evidence="2" type="ORF">ATO11_14165</name>
</gene>
<evidence type="ECO:0000313" key="3">
    <source>
        <dbReference type="Proteomes" id="UP000036938"/>
    </source>
</evidence>
<dbReference type="InterPro" id="IPR025351">
    <property type="entry name" value="Pvc16_N"/>
</dbReference>
<dbReference type="Proteomes" id="UP000036938">
    <property type="component" value="Unassembled WGS sequence"/>
</dbReference>
<accession>A0A0L1JMS9</accession>
<evidence type="ECO:0000313" key="2">
    <source>
        <dbReference type="EMBL" id="KNG93060.1"/>
    </source>
</evidence>